<dbReference type="GO" id="GO:0006260">
    <property type="term" value="P:DNA replication"/>
    <property type="evidence" value="ECO:0007669"/>
    <property type="project" value="UniProtKB-KW"/>
</dbReference>
<dbReference type="PANTHER" id="PTHR32294">
    <property type="entry name" value="DNA POLYMERASE III SUBUNIT ALPHA"/>
    <property type="match status" value="1"/>
</dbReference>
<keyword evidence="11 13" id="KW-0234">DNA repair</keyword>
<keyword evidence="10 13" id="KW-0239">DNA-directed DNA polymerase</keyword>
<dbReference type="InterPro" id="IPR004805">
    <property type="entry name" value="DnaE2/DnaE/PolC"/>
</dbReference>
<evidence type="ECO:0000256" key="1">
    <source>
        <dbReference type="ARBA" id="ARBA00004496"/>
    </source>
</evidence>
<dbReference type="CDD" id="cd04485">
    <property type="entry name" value="DnaE_OBF"/>
    <property type="match status" value="1"/>
</dbReference>
<comment type="function">
    <text evidence="13">DNA polymerase involved in damage-induced mutagenesis and translesion synthesis (TLS). It is not the major replicative DNA polymerase.</text>
</comment>
<organism evidence="16 17">
    <name type="scientific">Pseudomonas corrugata</name>
    <dbReference type="NCBI Taxonomy" id="47879"/>
    <lineage>
        <taxon>Bacteria</taxon>
        <taxon>Pseudomonadati</taxon>
        <taxon>Pseudomonadota</taxon>
        <taxon>Gammaproteobacteria</taxon>
        <taxon>Pseudomonadales</taxon>
        <taxon>Pseudomonadaceae</taxon>
        <taxon>Pseudomonas</taxon>
    </lineage>
</organism>
<protein>
    <recommendedName>
        <fullName evidence="4 13">Error-prone DNA polymerase</fullName>
        <ecNumber evidence="3 13">2.7.7.7</ecNumber>
    </recommendedName>
</protein>
<evidence type="ECO:0000256" key="7">
    <source>
        <dbReference type="ARBA" id="ARBA00022695"/>
    </source>
</evidence>
<dbReference type="PANTHER" id="PTHR32294:SF4">
    <property type="entry name" value="ERROR-PRONE DNA POLYMERASE"/>
    <property type="match status" value="1"/>
</dbReference>
<feature type="region of interest" description="Disordered" evidence="14">
    <location>
        <begin position="1"/>
        <end position="84"/>
    </location>
</feature>
<dbReference type="InterPro" id="IPR016195">
    <property type="entry name" value="Pol/histidinol_Pase-like"/>
</dbReference>
<keyword evidence="8 13" id="KW-0235">DNA replication</keyword>
<dbReference type="InterPro" id="IPR003141">
    <property type="entry name" value="Pol/His_phosphatase_N"/>
</dbReference>
<keyword evidence="7 13" id="KW-0548">Nucleotidyltransferase</keyword>
<evidence type="ECO:0000256" key="8">
    <source>
        <dbReference type="ARBA" id="ARBA00022705"/>
    </source>
</evidence>
<keyword evidence="5 13" id="KW-0963">Cytoplasm</keyword>
<dbReference type="GO" id="GO:0006281">
    <property type="term" value="P:DNA repair"/>
    <property type="evidence" value="ECO:0007669"/>
    <property type="project" value="UniProtKB-UniRule"/>
</dbReference>
<dbReference type="Proteomes" id="UP000270661">
    <property type="component" value="Unassembled WGS sequence"/>
</dbReference>
<dbReference type="EMBL" id="RBOJ01000077">
    <property type="protein sequence ID" value="RMM49004.1"/>
    <property type="molecule type" value="Genomic_DNA"/>
</dbReference>
<dbReference type="STRING" id="47879.AXG94_25695"/>
<accession>A0A3M3EHD2</accession>
<keyword evidence="9 13" id="KW-0227">DNA damage</keyword>
<feature type="domain" description="Polymerase/histidinol phosphatase N-terminal" evidence="15">
    <location>
        <begin position="126"/>
        <end position="193"/>
    </location>
</feature>
<dbReference type="Pfam" id="PF17657">
    <property type="entry name" value="DNA_pol3_finger"/>
    <property type="match status" value="1"/>
</dbReference>
<dbReference type="GO" id="GO:0009432">
    <property type="term" value="P:SOS response"/>
    <property type="evidence" value="ECO:0007669"/>
    <property type="project" value="UniProtKB-ARBA"/>
</dbReference>
<dbReference type="Gene3D" id="3.20.20.140">
    <property type="entry name" value="Metal-dependent hydrolases"/>
    <property type="match status" value="1"/>
</dbReference>
<feature type="compositionally biased region" description="Low complexity" evidence="14">
    <location>
        <begin position="1"/>
        <end position="12"/>
    </location>
</feature>
<dbReference type="Pfam" id="PF02811">
    <property type="entry name" value="PHP"/>
    <property type="match status" value="1"/>
</dbReference>
<comment type="similarity">
    <text evidence="2 13">Belongs to the DNA polymerase type-C family. DnaE2 subfamily.</text>
</comment>
<dbReference type="GO" id="GO:0008408">
    <property type="term" value="F:3'-5' exonuclease activity"/>
    <property type="evidence" value="ECO:0007669"/>
    <property type="project" value="InterPro"/>
</dbReference>
<dbReference type="EC" id="2.7.7.7" evidence="3 13"/>
<keyword evidence="6 13" id="KW-0808">Transferase</keyword>
<dbReference type="Pfam" id="PF14579">
    <property type="entry name" value="HHH_6"/>
    <property type="match status" value="1"/>
</dbReference>
<dbReference type="Gene3D" id="1.10.150.870">
    <property type="match status" value="1"/>
</dbReference>
<keyword evidence="17" id="KW-1185">Reference proteome</keyword>
<evidence type="ECO:0000256" key="4">
    <source>
        <dbReference type="ARBA" id="ARBA00017273"/>
    </source>
</evidence>
<reference evidence="16 17" key="1">
    <citation type="submission" date="2018-08" db="EMBL/GenBank/DDBJ databases">
        <title>Recombination of ecologically and evolutionarily significant loci maintains genetic cohesion in the Pseudomonas syringae species complex.</title>
        <authorList>
            <person name="Dillon M."/>
            <person name="Thakur S."/>
            <person name="Almeida R.N.D."/>
            <person name="Weir B.S."/>
            <person name="Guttman D.S."/>
        </authorList>
    </citation>
    <scope>NUCLEOTIDE SEQUENCE [LARGE SCALE GENOMIC DNA]</scope>
    <source>
        <strain evidence="16 17">NCPPB2445</strain>
    </source>
</reference>
<name>A0A3M3EHD2_9PSED</name>
<dbReference type="NCBIfam" id="TIGR00594">
    <property type="entry name" value="polc"/>
    <property type="match status" value="1"/>
</dbReference>
<evidence type="ECO:0000313" key="16">
    <source>
        <dbReference type="EMBL" id="RMM49004.1"/>
    </source>
</evidence>
<dbReference type="FunFam" id="1.10.150.870:FF:000002">
    <property type="entry name" value="Error-prone DNA polymerase"/>
    <property type="match status" value="1"/>
</dbReference>
<comment type="catalytic activity">
    <reaction evidence="12 13">
        <text>DNA(n) + a 2'-deoxyribonucleoside 5'-triphosphate = DNA(n+1) + diphosphate</text>
        <dbReference type="Rhea" id="RHEA:22508"/>
        <dbReference type="Rhea" id="RHEA-COMP:17339"/>
        <dbReference type="Rhea" id="RHEA-COMP:17340"/>
        <dbReference type="ChEBI" id="CHEBI:33019"/>
        <dbReference type="ChEBI" id="CHEBI:61560"/>
        <dbReference type="ChEBI" id="CHEBI:173112"/>
        <dbReference type="EC" id="2.7.7.7"/>
    </reaction>
</comment>
<dbReference type="InterPro" id="IPR040982">
    <property type="entry name" value="DNA_pol3_finger"/>
</dbReference>
<evidence type="ECO:0000256" key="13">
    <source>
        <dbReference type="HAMAP-Rule" id="MF_01902"/>
    </source>
</evidence>
<evidence type="ECO:0000256" key="10">
    <source>
        <dbReference type="ARBA" id="ARBA00022932"/>
    </source>
</evidence>
<dbReference type="SUPFAM" id="SSF89550">
    <property type="entry name" value="PHP domain-like"/>
    <property type="match status" value="1"/>
</dbReference>
<dbReference type="NCBIfam" id="NF004225">
    <property type="entry name" value="PRK05672.1"/>
    <property type="match status" value="1"/>
</dbReference>
<comment type="subcellular location">
    <subcellularLocation>
        <location evidence="1 13">Cytoplasm</location>
    </subcellularLocation>
</comment>
<evidence type="ECO:0000256" key="9">
    <source>
        <dbReference type="ARBA" id="ARBA00022763"/>
    </source>
</evidence>
<evidence type="ECO:0000256" key="2">
    <source>
        <dbReference type="ARBA" id="ARBA00007391"/>
    </source>
</evidence>
<evidence type="ECO:0000256" key="5">
    <source>
        <dbReference type="ARBA" id="ARBA00022490"/>
    </source>
</evidence>
<dbReference type="AlphaFoldDB" id="A0A3M3EHD2"/>
<evidence type="ECO:0000256" key="14">
    <source>
        <dbReference type="SAM" id="MobiDB-lite"/>
    </source>
</evidence>
<dbReference type="InterPro" id="IPR011708">
    <property type="entry name" value="DNA_pol3_alpha_NTPase_dom"/>
</dbReference>
<evidence type="ECO:0000256" key="12">
    <source>
        <dbReference type="ARBA" id="ARBA00049244"/>
    </source>
</evidence>
<evidence type="ECO:0000259" key="15">
    <source>
        <dbReference type="SMART" id="SM00481"/>
    </source>
</evidence>
<dbReference type="GO" id="GO:0003676">
    <property type="term" value="F:nucleic acid binding"/>
    <property type="evidence" value="ECO:0007669"/>
    <property type="project" value="InterPro"/>
</dbReference>
<dbReference type="GO" id="GO:0005737">
    <property type="term" value="C:cytoplasm"/>
    <property type="evidence" value="ECO:0007669"/>
    <property type="project" value="UniProtKB-SubCell"/>
</dbReference>
<dbReference type="Pfam" id="PF01336">
    <property type="entry name" value="tRNA_anti-codon"/>
    <property type="match status" value="1"/>
</dbReference>
<dbReference type="InterPro" id="IPR004013">
    <property type="entry name" value="PHP_dom"/>
</dbReference>
<dbReference type="HAMAP" id="MF_01902">
    <property type="entry name" value="DNApol_error_prone"/>
    <property type="match status" value="1"/>
</dbReference>
<evidence type="ECO:0000313" key="17">
    <source>
        <dbReference type="Proteomes" id="UP000270661"/>
    </source>
</evidence>
<dbReference type="InterPro" id="IPR029460">
    <property type="entry name" value="DNAPol_HHH"/>
</dbReference>
<dbReference type="SMART" id="SM00481">
    <property type="entry name" value="POLIIIAc"/>
    <property type="match status" value="1"/>
</dbReference>
<dbReference type="CDD" id="cd07434">
    <property type="entry name" value="PHP_PolIIIA_DnaE2"/>
    <property type="match status" value="1"/>
</dbReference>
<gene>
    <name evidence="13" type="primary">dnaE2</name>
    <name evidence="16" type="ORF">ALQ77_05185</name>
</gene>
<evidence type="ECO:0000256" key="6">
    <source>
        <dbReference type="ARBA" id="ARBA00022679"/>
    </source>
</evidence>
<proteinExistence type="inferred from homology"/>
<dbReference type="Pfam" id="PF07733">
    <property type="entry name" value="DNA_pol3_alpha"/>
    <property type="match status" value="1"/>
</dbReference>
<dbReference type="InterPro" id="IPR023073">
    <property type="entry name" value="DnaE2"/>
</dbReference>
<evidence type="ECO:0000256" key="11">
    <source>
        <dbReference type="ARBA" id="ARBA00023204"/>
    </source>
</evidence>
<sequence>MGATAGAVARTVGGRGGSGPGVSRRPSTGVCLADDTSAPAPGQRGAQRCAASRLAAGRTPGVAGRSGARPHGPGAPRDRLVGRRRRAPRLLPGRNPWGATGLGLSTGGRGWSAMVAGLVRMNVDYAELHCLSNFSFQRGASSALELCRRASQQGYRALAITDECTLAGIVRAWQAAKELNLQLIVGSEIRIEHGPKLVLLVENLEGYQALCRLITRARRRSEKGHYRIVREDFDDPMPGLLVLWVPDGKDAEEQGRWLQSVFAGRLWLSVQLHCGQDDRRRLADLLALADRLTLPAVATGDVHMHVRGRRALQDTMTAIRHHVTVAEAGQRLHPNGERHLRSLQALADLYPRRLLDETLVIARRCTFDLGQLRYEYPRELVPEGHDPASWLRELTERGLRERWKKGVEERIRRQIDTELELIAELGYDSYFLTVQDIVSFARQRNILCQGRGSAANSAVCYALGITEIDPSRTNLLFERFLSRERNEPPDIDVDFEHERREEVLQYVFQRYGRHRAALTAVVSSYHGAGAVRDVAKALGLPPDQVNALADCCGRWSDEAPPVERLREGGFDPDTPILRRVLGLTQQLIGFPRHLSQHPGGFVISQQPLDTLVPVENAAMAERTIIQWDKDDLDAVGLLKVDILALGMLSAIRRCFDLIEHYRGQRYTLAGLPREDTATFEMISRADTIGVFQIESRAQMAMLPRLRPKSFYDLVIEVAIVRPGPIQGGMVHPYLKRRNGEEAVTYPSQKLEVVLGRTLGIPLFQEQVMQIAIVAADYTPGEADQLRRSMAAWKRHGGLEPHRERLAEGMERNGYTAEFAAQIFEQIKGFGNYGFPESHAASFALLTYASSWLKCHEPAAFACALINSWPMGFYSPDQILQDARRHQLQIRPVDVRASDWDCSLEPLEGRQPAIRMGLRLIKGFREDDARRIEAARLQRAFSDVADLGERAQLDARAQAQLADAGALRGLAGDRHRARWEVAGVEKQLGLFAGLPRQEEPSVNLPKPSLGEDLFADYATLGTTLGPHPLALLRPELRARRCRSSRELQGVEHGRNVSVAGLVTGRQRPGTASGVTFVTLEDEFGNLNVVVWRDLAERQRKVLVGSQLLRVDGRWESVGEVRHLIAGRLSDLTGLLAGINVRSRDFR</sequence>
<dbReference type="InterPro" id="IPR004365">
    <property type="entry name" value="NA-bd_OB_tRNA"/>
</dbReference>
<comment type="caution">
    <text evidence="16">The sequence shown here is derived from an EMBL/GenBank/DDBJ whole genome shotgun (WGS) entry which is preliminary data.</text>
</comment>
<evidence type="ECO:0000256" key="3">
    <source>
        <dbReference type="ARBA" id="ARBA00012417"/>
    </source>
</evidence>
<dbReference type="GO" id="GO:0003887">
    <property type="term" value="F:DNA-directed DNA polymerase activity"/>
    <property type="evidence" value="ECO:0007669"/>
    <property type="project" value="UniProtKB-UniRule"/>
</dbReference>